<evidence type="ECO:0000313" key="2">
    <source>
        <dbReference type="Proteomes" id="UP000279833"/>
    </source>
</evidence>
<reference evidence="1 2" key="2">
    <citation type="submission" date="2018-11" db="EMBL/GenBank/DDBJ databases">
        <authorList>
            <consortium name="Pathogen Informatics"/>
        </authorList>
    </citation>
    <scope>NUCLEOTIDE SEQUENCE [LARGE SCALE GENOMIC DNA]</scope>
    <source>
        <strain evidence="1">Dakar</strain>
        <strain evidence="2">Dakar, Senegal</strain>
    </source>
</reference>
<evidence type="ECO:0000313" key="3">
    <source>
        <dbReference type="WBParaSite" id="SCUD_0002083101-mRNA-1"/>
    </source>
</evidence>
<dbReference type="WBParaSite" id="SCUD_0002083101-mRNA-1">
    <property type="protein sequence ID" value="SCUD_0002083101-mRNA-1"/>
    <property type="gene ID" value="SCUD_0002083101"/>
</dbReference>
<protein>
    <submittedName>
        <fullName evidence="1 3">Uncharacterized protein</fullName>
    </submittedName>
</protein>
<dbReference type="Proteomes" id="UP000279833">
    <property type="component" value="Unassembled WGS sequence"/>
</dbReference>
<accession>A0A183L0I0</accession>
<organism evidence="3">
    <name type="scientific">Schistosoma curassoni</name>
    <dbReference type="NCBI Taxonomy" id="6186"/>
    <lineage>
        <taxon>Eukaryota</taxon>
        <taxon>Metazoa</taxon>
        <taxon>Spiralia</taxon>
        <taxon>Lophotrochozoa</taxon>
        <taxon>Platyhelminthes</taxon>
        <taxon>Trematoda</taxon>
        <taxon>Digenea</taxon>
        <taxon>Strigeidida</taxon>
        <taxon>Schistosomatoidea</taxon>
        <taxon>Schistosomatidae</taxon>
        <taxon>Schistosoma</taxon>
    </lineage>
</organism>
<proteinExistence type="predicted"/>
<gene>
    <name evidence="1" type="ORF">SCUD_LOCUS20828</name>
</gene>
<name>A0A183L0I0_9TREM</name>
<keyword evidence="2" id="KW-1185">Reference proteome</keyword>
<dbReference type="EMBL" id="UZAK01045140">
    <property type="protein sequence ID" value="VDP73496.1"/>
    <property type="molecule type" value="Genomic_DNA"/>
</dbReference>
<sequence>MPIKRSSGRLGPIGGGVNNNTRRACEQMVSSVPLVKHSTFPVVPKLSRIWLSRLLCYGPYHLYAVYSVCLFNSA</sequence>
<evidence type="ECO:0000313" key="1">
    <source>
        <dbReference type="EMBL" id="VDP73496.1"/>
    </source>
</evidence>
<reference evidence="3" key="1">
    <citation type="submission" date="2016-06" db="UniProtKB">
        <authorList>
            <consortium name="WormBaseParasite"/>
        </authorList>
    </citation>
    <scope>IDENTIFICATION</scope>
</reference>
<dbReference type="AlphaFoldDB" id="A0A183L0I0"/>